<comment type="pathway">
    <text evidence="2">Carbohydrate acid metabolism; 2-dehydro-3-deoxy-D-gluconate degradation; D-glyceraldehyde 3-phosphate and pyruvate from 2-dehydro-3-deoxy-D-gluconate: step 2/2.</text>
</comment>
<dbReference type="NCBIfam" id="TIGR01182">
    <property type="entry name" value="eda"/>
    <property type="match status" value="1"/>
</dbReference>
<dbReference type="STRING" id="349521.HCH_00349"/>
<name>Q2SQ13_HAHCH</name>
<protein>
    <recommendedName>
        <fullName evidence="5">2-dehydro-3-deoxy-phosphogluconate aldolase</fullName>
        <ecNumber evidence="5">4.1.2.14</ecNumber>
    </recommendedName>
</protein>
<dbReference type="PANTHER" id="PTHR30246">
    <property type="entry name" value="2-KETO-3-DEOXY-6-PHOSPHOGLUCONATE ALDOLASE"/>
    <property type="match status" value="1"/>
</dbReference>
<sequence length="217" mass="23110">MTSQTYPEALQKQLDAIVSSCPLVPVITIDRPEDALPLGKALVEGGVRILEITLRTPHALQAITDLRAALPEVWVGVGTVATVEQFKAAEDAGAQFVITPGSTKELLEYGLTAKIPMLPGVSSLSEVMEGYRLGYRAFKFFPAEVAGGVSALKAFSGPFPNVKFCPTGGITREKAKEYLALPNVLAVGGSWLTPKDAITAGDWRQIRTIAEESLAAI</sequence>
<dbReference type="EMBL" id="CP000155">
    <property type="protein sequence ID" value="ABC27261.1"/>
    <property type="molecule type" value="Genomic_DNA"/>
</dbReference>
<evidence type="ECO:0000256" key="3">
    <source>
        <dbReference type="ARBA" id="ARBA00006906"/>
    </source>
</evidence>
<evidence type="ECO:0000256" key="7">
    <source>
        <dbReference type="ARBA" id="ARBA00023270"/>
    </source>
</evidence>
<evidence type="ECO:0000256" key="1">
    <source>
        <dbReference type="ARBA" id="ARBA00000654"/>
    </source>
</evidence>
<comment type="similarity">
    <text evidence="3">Belongs to the KHG/KDPG aldolase family.</text>
</comment>
<keyword evidence="7" id="KW-0704">Schiff base</keyword>
<dbReference type="OrthoDB" id="9805177at2"/>
<dbReference type="InterPro" id="IPR031338">
    <property type="entry name" value="KDPG/KHG_AS_2"/>
</dbReference>
<dbReference type="Pfam" id="PF01081">
    <property type="entry name" value="Aldolase"/>
    <property type="match status" value="1"/>
</dbReference>
<organism evidence="9 10">
    <name type="scientific">Hahella chejuensis (strain KCTC 2396)</name>
    <dbReference type="NCBI Taxonomy" id="349521"/>
    <lineage>
        <taxon>Bacteria</taxon>
        <taxon>Pseudomonadati</taxon>
        <taxon>Pseudomonadota</taxon>
        <taxon>Gammaproteobacteria</taxon>
        <taxon>Oceanospirillales</taxon>
        <taxon>Hahellaceae</taxon>
        <taxon>Hahella</taxon>
    </lineage>
</organism>
<evidence type="ECO:0000256" key="8">
    <source>
        <dbReference type="ARBA" id="ARBA00023277"/>
    </source>
</evidence>
<dbReference type="Gene3D" id="3.20.20.70">
    <property type="entry name" value="Aldolase class I"/>
    <property type="match status" value="1"/>
</dbReference>
<comment type="subunit">
    <text evidence="4">Homotrimer.</text>
</comment>
<evidence type="ECO:0000256" key="5">
    <source>
        <dbReference type="ARBA" id="ARBA00013063"/>
    </source>
</evidence>
<dbReference type="PROSITE" id="PS00159">
    <property type="entry name" value="ALDOLASE_KDPG_KHG_1"/>
    <property type="match status" value="1"/>
</dbReference>
<evidence type="ECO:0000256" key="6">
    <source>
        <dbReference type="ARBA" id="ARBA00023239"/>
    </source>
</evidence>
<gene>
    <name evidence="9" type="primary">eda</name>
    <name evidence="9" type="ordered locus">HCH_00349</name>
</gene>
<dbReference type="PROSITE" id="PS00160">
    <property type="entry name" value="ALDOLASE_KDPG_KHG_2"/>
    <property type="match status" value="1"/>
</dbReference>
<keyword evidence="10" id="KW-1185">Reference proteome</keyword>
<evidence type="ECO:0000313" key="10">
    <source>
        <dbReference type="Proteomes" id="UP000000238"/>
    </source>
</evidence>
<reference evidence="9 10" key="1">
    <citation type="journal article" date="2005" name="Nucleic Acids Res.">
        <title>Genomic blueprint of Hahella chejuensis, a marine microbe producing an algicidal agent.</title>
        <authorList>
            <person name="Jeong H."/>
            <person name="Yim J.H."/>
            <person name="Lee C."/>
            <person name="Choi S.-H."/>
            <person name="Park Y.K."/>
            <person name="Yoon S.H."/>
            <person name="Hur C.-G."/>
            <person name="Kang H.-Y."/>
            <person name="Kim D."/>
            <person name="Lee H.H."/>
            <person name="Park K.H."/>
            <person name="Park S.-H."/>
            <person name="Park H.-S."/>
            <person name="Lee H.K."/>
            <person name="Oh T.K."/>
            <person name="Kim J.F."/>
        </authorList>
    </citation>
    <scope>NUCLEOTIDE SEQUENCE [LARGE SCALE GENOMIC DNA]</scope>
    <source>
        <strain evidence="9 10">KCTC 2396</strain>
    </source>
</reference>
<accession>Q2SQ13</accession>
<keyword evidence="8" id="KW-0119">Carbohydrate metabolism</keyword>
<comment type="catalytic activity">
    <reaction evidence="1">
        <text>2-dehydro-3-deoxy-6-phospho-D-gluconate = D-glyceraldehyde 3-phosphate + pyruvate</text>
        <dbReference type="Rhea" id="RHEA:17089"/>
        <dbReference type="ChEBI" id="CHEBI:15361"/>
        <dbReference type="ChEBI" id="CHEBI:57569"/>
        <dbReference type="ChEBI" id="CHEBI:59776"/>
        <dbReference type="EC" id="4.1.2.14"/>
    </reaction>
</comment>
<dbReference type="GO" id="GO:0008675">
    <property type="term" value="F:2-dehydro-3-deoxy-phosphogluconate aldolase activity"/>
    <property type="evidence" value="ECO:0007669"/>
    <property type="project" value="UniProtKB-EC"/>
</dbReference>
<dbReference type="Proteomes" id="UP000000238">
    <property type="component" value="Chromosome"/>
</dbReference>
<dbReference type="AlphaFoldDB" id="Q2SQ13"/>
<proteinExistence type="inferred from homology"/>
<dbReference type="KEGG" id="hch:HCH_00349"/>
<evidence type="ECO:0000256" key="2">
    <source>
        <dbReference type="ARBA" id="ARBA00004736"/>
    </source>
</evidence>
<dbReference type="InterPro" id="IPR031337">
    <property type="entry name" value="KDPG/KHG_AS_1"/>
</dbReference>
<dbReference type="HOGENOM" id="CLU_077795_1_1_6"/>
<evidence type="ECO:0000313" key="9">
    <source>
        <dbReference type="EMBL" id="ABC27261.1"/>
    </source>
</evidence>
<dbReference type="InterPro" id="IPR013785">
    <property type="entry name" value="Aldolase_TIM"/>
</dbReference>
<dbReference type="PANTHER" id="PTHR30246:SF1">
    <property type="entry name" value="2-DEHYDRO-3-DEOXY-6-PHOSPHOGALACTONATE ALDOLASE-RELATED"/>
    <property type="match status" value="1"/>
</dbReference>
<dbReference type="SUPFAM" id="SSF51569">
    <property type="entry name" value="Aldolase"/>
    <property type="match status" value="1"/>
</dbReference>
<dbReference type="InterPro" id="IPR000887">
    <property type="entry name" value="Aldlse_KDPG_KHG"/>
</dbReference>
<keyword evidence="6" id="KW-0456">Lyase</keyword>
<dbReference type="NCBIfam" id="NF004325">
    <property type="entry name" value="PRK05718.1"/>
    <property type="match status" value="1"/>
</dbReference>
<dbReference type="CDD" id="cd00452">
    <property type="entry name" value="KDPG_aldolase"/>
    <property type="match status" value="1"/>
</dbReference>
<evidence type="ECO:0000256" key="4">
    <source>
        <dbReference type="ARBA" id="ARBA00011233"/>
    </source>
</evidence>
<dbReference type="EC" id="4.1.2.14" evidence="5"/>
<dbReference type="eggNOG" id="COG0800">
    <property type="taxonomic scope" value="Bacteria"/>
</dbReference>
<dbReference type="RefSeq" id="WP_011394338.1">
    <property type="nucleotide sequence ID" value="NC_007645.1"/>
</dbReference>